<evidence type="ECO:0000313" key="2">
    <source>
        <dbReference type="Proteomes" id="UP000655208"/>
    </source>
</evidence>
<dbReference type="EMBL" id="BMNA01000013">
    <property type="protein sequence ID" value="GGM14774.1"/>
    <property type="molecule type" value="Genomic_DNA"/>
</dbReference>
<evidence type="ECO:0000313" key="1">
    <source>
        <dbReference type="EMBL" id="GGM14774.1"/>
    </source>
</evidence>
<dbReference type="Gene3D" id="1.20.120.450">
    <property type="entry name" value="dinb family like domain"/>
    <property type="match status" value="1"/>
</dbReference>
<keyword evidence="2" id="KW-1185">Reference proteome</keyword>
<accession>A0A917WMA0</accession>
<dbReference type="AlphaFoldDB" id="A0A917WMA0"/>
<protein>
    <recommendedName>
        <fullName evidence="3">DinB family protein</fullName>
    </recommendedName>
</protein>
<sequence>MIDDAIGHLHEDLQWVRRSLLDTLDGLSEYDVRRPLTATGTNLLGLVRHLTLTEVVYLGDVLGRPFPERHPRYGDPGYRNRDSLWVRHDETRADVVAGYRRACAHADASVAALPADAPGQVPWWPRPQVTLFAVLVHVLTETYRHAGHADILREGITGGADAPGTPEDWAEHRARIEQAARRAAG</sequence>
<dbReference type="Proteomes" id="UP000655208">
    <property type="component" value="Unassembled WGS sequence"/>
</dbReference>
<reference evidence="1" key="1">
    <citation type="journal article" date="2014" name="Int. J. Syst. Evol. Microbiol.">
        <title>Complete genome sequence of Corynebacterium casei LMG S-19264T (=DSM 44701T), isolated from a smear-ripened cheese.</title>
        <authorList>
            <consortium name="US DOE Joint Genome Institute (JGI-PGF)"/>
            <person name="Walter F."/>
            <person name="Albersmeier A."/>
            <person name="Kalinowski J."/>
            <person name="Ruckert C."/>
        </authorList>
    </citation>
    <scope>NUCLEOTIDE SEQUENCE</scope>
    <source>
        <strain evidence="1">CGMCC 4.7308</strain>
    </source>
</reference>
<dbReference type="RefSeq" id="WP_188944434.1">
    <property type="nucleotide sequence ID" value="NZ_BMNA01000013.1"/>
</dbReference>
<evidence type="ECO:0008006" key="3">
    <source>
        <dbReference type="Google" id="ProtNLM"/>
    </source>
</evidence>
<dbReference type="SUPFAM" id="SSF109854">
    <property type="entry name" value="DinB/YfiT-like putative metalloenzymes"/>
    <property type="match status" value="1"/>
</dbReference>
<dbReference type="InterPro" id="IPR007061">
    <property type="entry name" value="MST-like"/>
</dbReference>
<dbReference type="Pfam" id="PF04978">
    <property type="entry name" value="MST"/>
    <property type="match status" value="1"/>
</dbReference>
<gene>
    <name evidence="1" type="ORF">GCM10011594_38460</name>
</gene>
<dbReference type="InterPro" id="IPR034660">
    <property type="entry name" value="DinB/YfiT-like"/>
</dbReference>
<reference evidence="1" key="2">
    <citation type="submission" date="2020-09" db="EMBL/GenBank/DDBJ databases">
        <authorList>
            <person name="Sun Q."/>
            <person name="Zhou Y."/>
        </authorList>
    </citation>
    <scope>NUCLEOTIDE SEQUENCE</scope>
    <source>
        <strain evidence="1">CGMCC 4.7308</strain>
    </source>
</reference>
<organism evidence="1 2">
    <name type="scientific">Nakamurella endophytica</name>
    <dbReference type="NCBI Taxonomy" id="1748367"/>
    <lineage>
        <taxon>Bacteria</taxon>
        <taxon>Bacillati</taxon>
        <taxon>Actinomycetota</taxon>
        <taxon>Actinomycetes</taxon>
        <taxon>Nakamurellales</taxon>
        <taxon>Nakamurellaceae</taxon>
        <taxon>Nakamurella</taxon>
    </lineage>
</organism>
<comment type="caution">
    <text evidence="1">The sequence shown here is derived from an EMBL/GenBank/DDBJ whole genome shotgun (WGS) entry which is preliminary data.</text>
</comment>
<name>A0A917WMA0_9ACTN</name>
<proteinExistence type="predicted"/>